<dbReference type="EMBL" id="MU002476">
    <property type="protein sequence ID" value="KAF2786390.1"/>
    <property type="molecule type" value="Genomic_DNA"/>
</dbReference>
<gene>
    <name evidence="1" type="ORF">K505DRAFT_368275</name>
</gene>
<evidence type="ECO:0000313" key="1">
    <source>
        <dbReference type="EMBL" id="KAF2786390.1"/>
    </source>
</evidence>
<proteinExistence type="predicted"/>
<name>A0A6A6WQN0_9PLEO</name>
<dbReference type="AlphaFoldDB" id="A0A6A6WQN0"/>
<keyword evidence="2" id="KW-1185">Reference proteome</keyword>
<dbReference type="SUPFAM" id="SSF81383">
    <property type="entry name" value="F-box domain"/>
    <property type="match status" value="1"/>
</dbReference>
<dbReference type="InterPro" id="IPR036047">
    <property type="entry name" value="F-box-like_dom_sf"/>
</dbReference>
<accession>A0A6A6WQN0</accession>
<sequence>MGSQDVYCAICSGPFGGAIKIRKPEDNPDEHYDPELIDGTDFEWIRELRCLGLNHYDEGVTRAFLSGRGTYSYGFSLEVEVRGEDPNEPSKDERPLYELYLDMFDDPVFPFHEACYALLARSLYDSADPACIDKDVLYKVMHELVDGTTLRLDYGELLGADQFWYSHPGEEYIACNPSVKHGNNAALQAMLHNKALLHRPPPLDLSARIPTDPFAALPYDVIHTLTTYLDTLSTFSLLKASPYILHFTTPNPTFWKRMIRWEFFHWYPEAASFFACTEFPEGFDFKGAYLWLREVTAPVVGLKGEFMGVANRKRIWNACTELGDYYIEEINREDQGE</sequence>
<evidence type="ECO:0008006" key="3">
    <source>
        <dbReference type="Google" id="ProtNLM"/>
    </source>
</evidence>
<organism evidence="1 2">
    <name type="scientific">Melanomma pulvis-pyrius CBS 109.77</name>
    <dbReference type="NCBI Taxonomy" id="1314802"/>
    <lineage>
        <taxon>Eukaryota</taxon>
        <taxon>Fungi</taxon>
        <taxon>Dikarya</taxon>
        <taxon>Ascomycota</taxon>
        <taxon>Pezizomycotina</taxon>
        <taxon>Dothideomycetes</taxon>
        <taxon>Pleosporomycetidae</taxon>
        <taxon>Pleosporales</taxon>
        <taxon>Melanommataceae</taxon>
        <taxon>Melanomma</taxon>
    </lineage>
</organism>
<evidence type="ECO:0000313" key="2">
    <source>
        <dbReference type="Proteomes" id="UP000799757"/>
    </source>
</evidence>
<protein>
    <recommendedName>
        <fullName evidence="3">F-box domain-containing protein</fullName>
    </recommendedName>
</protein>
<dbReference type="OrthoDB" id="9984533at2759"/>
<dbReference type="Proteomes" id="UP000799757">
    <property type="component" value="Unassembled WGS sequence"/>
</dbReference>
<reference evidence="1" key="1">
    <citation type="journal article" date="2020" name="Stud. Mycol.">
        <title>101 Dothideomycetes genomes: a test case for predicting lifestyles and emergence of pathogens.</title>
        <authorList>
            <person name="Haridas S."/>
            <person name="Albert R."/>
            <person name="Binder M."/>
            <person name="Bloem J."/>
            <person name="Labutti K."/>
            <person name="Salamov A."/>
            <person name="Andreopoulos B."/>
            <person name="Baker S."/>
            <person name="Barry K."/>
            <person name="Bills G."/>
            <person name="Bluhm B."/>
            <person name="Cannon C."/>
            <person name="Castanera R."/>
            <person name="Culley D."/>
            <person name="Daum C."/>
            <person name="Ezra D."/>
            <person name="Gonzalez J."/>
            <person name="Henrissat B."/>
            <person name="Kuo A."/>
            <person name="Liang C."/>
            <person name="Lipzen A."/>
            <person name="Lutzoni F."/>
            <person name="Magnuson J."/>
            <person name="Mondo S."/>
            <person name="Nolan M."/>
            <person name="Ohm R."/>
            <person name="Pangilinan J."/>
            <person name="Park H.-J."/>
            <person name="Ramirez L."/>
            <person name="Alfaro M."/>
            <person name="Sun H."/>
            <person name="Tritt A."/>
            <person name="Yoshinaga Y."/>
            <person name="Zwiers L.-H."/>
            <person name="Turgeon B."/>
            <person name="Goodwin S."/>
            <person name="Spatafora J."/>
            <person name="Crous P."/>
            <person name="Grigoriev I."/>
        </authorList>
    </citation>
    <scope>NUCLEOTIDE SEQUENCE</scope>
    <source>
        <strain evidence="1">CBS 109.77</strain>
    </source>
</reference>